<dbReference type="PROSITE" id="PS51278">
    <property type="entry name" value="GATASE_TYPE_2"/>
    <property type="match status" value="1"/>
</dbReference>
<dbReference type="Proteomes" id="UP001058120">
    <property type="component" value="Chromosome"/>
</dbReference>
<evidence type="ECO:0000256" key="1">
    <source>
        <dbReference type="ARBA" id="ARBA00005209"/>
    </source>
</evidence>
<reference evidence="10" key="1">
    <citation type="submission" date="2020-12" db="EMBL/GenBank/DDBJ databases">
        <title>Taurinivorans muris gen. nov., sp. nov., fundamental and realized metabolic niche of a ubiquitous sulfidogenic bacterium in the murine intestine.</title>
        <authorList>
            <person name="Ye H."/>
            <person name="Hanson B.T."/>
            <person name="Loy A."/>
        </authorList>
    </citation>
    <scope>NUCLEOTIDE SEQUENCE</scope>
    <source>
        <strain evidence="10">LT0009</strain>
    </source>
</reference>
<evidence type="ECO:0000256" key="2">
    <source>
        <dbReference type="ARBA" id="ARBA00010138"/>
    </source>
</evidence>
<dbReference type="Gene3D" id="3.60.20.10">
    <property type="entry name" value="Glutamine Phosphoribosylpyrophosphate, subunit 1, domain 1"/>
    <property type="match status" value="1"/>
</dbReference>
<feature type="binding site" evidence="7">
    <location>
        <position position="305"/>
    </location>
    <ligand>
        <name>Mg(2+)</name>
        <dbReference type="ChEBI" id="CHEBI:18420"/>
    </ligand>
</feature>
<dbReference type="SUPFAM" id="SSF53271">
    <property type="entry name" value="PRTase-like"/>
    <property type="match status" value="1"/>
</dbReference>
<evidence type="ECO:0000256" key="4">
    <source>
        <dbReference type="ARBA" id="ARBA00022679"/>
    </source>
</evidence>
<feature type="binding site" evidence="7">
    <location>
        <position position="455"/>
    </location>
    <ligand>
        <name>[4Fe-4S] cluster</name>
        <dbReference type="ChEBI" id="CHEBI:49883"/>
    </ligand>
</feature>
<feature type="active site" description="Nucleophile" evidence="7">
    <location>
        <position position="24"/>
    </location>
</feature>
<comment type="catalytic activity">
    <reaction evidence="7 8">
        <text>5-phospho-beta-D-ribosylamine + L-glutamate + diphosphate = 5-phospho-alpha-D-ribose 1-diphosphate + L-glutamine + H2O</text>
        <dbReference type="Rhea" id="RHEA:14905"/>
        <dbReference type="ChEBI" id="CHEBI:15377"/>
        <dbReference type="ChEBI" id="CHEBI:29985"/>
        <dbReference type="ChEBI" id="CHEBI:33019"/>
        <dbReference type="ChEBI" id="CHEBI:58017"/>
        <dbReference type="ChEBI" id="CHEBI:58359"/>
        <dbReference type="ChEBI" id="CHEBI:58681"/>
        <dbReference type="EC" id="2.4.2.14"/>
    </reaction>
</comment>
<feature type="binding site" evidence="7">
    <location>
        <position position="404"/>
    </location>
    <ligand>
        <name>[4Fe-4S] cluster</name>
        <dbReference type="ChEBI" id="CHEBI:49883"/>
    </ligand>
</feature>
<keyword evidence="3 7" id="KW-0328">Glycosyltransferase</keyword>
<feature type="binding site" evidence="7">
    <location>
        <position position="258"/>
    </location>
    <ligand>
        <name>[4Fe-4S] cluster</name>
        <dbReference type="ChEBI" id="CHEBI:49883"/>
    </ligand>
</feature>
<protein>
    <recommendedName>
        <fullName evidence="7">Amidophosphoribosyltransferase</fullName>
        <shortName evidence="7">ATase</shortName>
        <ecNumber evidence="7">2.4.2.14</ecNumber>
    </recommendedName>
    <alternativeName>
        <fullName evidence="7">Glutamine phosphoribosylpyrophosphate amidotransferase</fullName>
        <shortName evidence="7">GPATase</shortName>
    </alternativeName>
</protein>
<feature type="binding site" evidence="7">
    <location>
        <position position="458"/>
    </location>
    <ligand>
        <name>[4Fe-4S] cluster</name>
        <dbReference type="ChEBI" id="CHEBI:49883"/>
    </ligand>
</feature>
<comment type="similarity">
    <text evidence="2 7 8">In the C-terminal section; belongs to the purine/pyrimidine phosphoribosyltransferase family.</text>
</comment>
<evidence type="ECO:0000313" key="11">
    <source>
        <dbReference type="Proteomes" id="UP001058120"/>
    </source>
</evidence>
<feature type="domain" description="Glutamine amidotransferase type-2" evidence="9">
    <location>
        <begin position="24"/>
        <end position="241"/>
    </location>
</feature>
<evidence type="ECO:0000256" key="8">
    <source>
        <dbReference type="PIRNR" id="PIRNR000485"/>
    </source>
</evidence>
<dbReference type="HAMAP" id="MF_01931">
    <property type="entry name" value="PurF"/>
    <property type="match status" value="1"/>
</dbReference>
<dbReference type="InterPro" id="IPR000836">
    <property type="entry name" value="PRTase_dom"/>
</dbReference>
<keyword evidence="7" id="KW-0460">Magnesium</keyword>
<dbReference type="InterPro" id="IPR005854">
    <property type="entry name" value="PurF"/>
</dbReference>
<feature type="binding site" evidence="7">
    <location>
        <position position="367"/>
    </location>
    <ligand>
        <name>Mg(2+)</name>
        <dbReference type="ChEBI" id="CHEBI:18420"/>
    </ligand>
</feature>
<evidence type="ECO:0000256" key="7">
    <source>
        <dbReference type="HAMAP-Rule" id="MF_01931"/>
    </source>
</evidence>
<dbReference type="NCBIfam" id="TIGR01134">
    <property type="entry name" value="purF"/>
    <property type="match status" value="1"/>
</dbReference>
<accession>A0ABY5XYU2</accession>
<evidence type="ECO:0000313" key="10">
    <source>
        <dbReference type="EMBL" id="UWX05058.1"/>
    </source>
</evidence>
<dbReference type="CDD" id="cd00715">
    <property type="entry name" value="GPATase_N"/>
    <property type="match status" value="1"/>
</dbReference>
<dbReference type="CDD" id="cd06223">
    <property type="entry name" value="PRTases_typeI"/>
    <property type="match status" value="1"/>
</dbReference>
<dbReference type="InterPro" id="IPR035584">
    <property type="entry name" value="PurF_N"/>
</dbReference>
<sequence length="467" mass="50946">MNNSFGNIFIPDTLTYDDKAHDECGIVGLYGVKDAAQHASLALHALQHRGQESAGVASASDGQIFIHRGMGLVSSVFGNGEGRNMAGNSAIGHVRYSTAGSSTIANAQPLIGYYSEGQVALAHNGNLYHGEKLREKLLLSGAFLQTTSDSEFFLQLLAQKQASSDEDIASVFEQAEAAFAVVLLFGNKMIAARDPWGYRPLVLGRMGDGYVVASETCAFDQIGAIFEREVEPGEMLTFTAGGYRSTYFGDRTVRQQRCLLELIYFARPDSTVFGHTPHVFRRQTGHMLAKEKPVDVDIVVAIPDSGFSAAMGFAEELGITLDRGLIRNHYIGRSFIAPGQGARAAAVRMKHNVVKEVVRGKRVCLVDDSLIRGTTTAALGKELRDAGATEVHLRIACPPVQYPCYFGVDFPHYEELLAYQHTIEEIRSILNMDSLGYLSLEGMRACLGDEGMQYCTGCWSGEYLQKN</sequence>
<dbReference type="PANTHER" id="PTHR11907">
    <property type="entry name" value="AMIDOPHOSPHORIBOSYLTRANSFERASE"/>
    <property type="match status" value="1"/>
</dbReference>
<keyword evidence="7" id="KW-0004">4Fe-4S</keyword>
<dbReference type="InterPro" id="IPR029055">
    <property type="entry name" value="Ntn_hydrolases_N"/>
</dbReference>
<keyword evidence="11" id="KW-1185">Reference proteome</keyword>
<name>A0ABY5XYU2_9BACT</name>
<keyword evidence="7" id="KW-0408">Iron</keyword>
<keyword evidence="7" id="KW-0479">Metal-binding</keyword>
<comment type="pathway">
    <text evidence="1 7 8">Purine metabolism; IMP biosynthesis via de novo pathway; N(1)-(5-phospho-D-ribosyl)glycinamide from 5-phospho-alpha-D-ribose 1-diphosphate: step 1/2.</text>
</comment>
<dbReference type="Gene3D" id="3.40.50.2020">
    <property type="match status" value="1"/>
</dbReference>
<gene>
    <name evidence="7 10" type="primary">purF</name>
    <name evidence="10" type="ORF">JBF11_06125</name>
</gene>
<dbReference type="RefSeq" id="WP_334314616.1">
    <property type="nucleotide sequence ID" value="NZ_CP065938.1"/>
</dbReference>
<dbReference type="EC" id="2.4.2.14" evidence="7"/>
<evidence type="ECO:0000259" key="9">
    <source>
        <dbReference type="PROSITE" id="PS51278"/>
    </source>
</evidence>
<comment type="cofactor">
    <cofactor evidence="7">
        <name>[4Fe-4S] cluster</name>
        <dbReference type="ChEBI" id="CHEBI:49883"/>
    </cofactor>
    <text evidence="7">Binds 1 [4Fe-4S] cluster per subunit.</text>
</comment>
<proteinExistence type="inferred from homology"/>
<feature type="binding site" evidence="7">
    <location>
        <position position="368"/>
    </location>
    <ligand>
        <name>Mg(2+)</name>
        <dbReference type="ChEBI" id="CHEBI:18420"/>
    </ligand>
</feature>
<evidence type="ECO:0000256" key="3">
    <source>
        <dbReference type="ARBA" id="ARBA00022676"/>
    </source>
</evidence>
<dbReference type="InterPro" id="IPR017932">
    <property type="entry name" value="GATase_2_dom"/>
</dbReference>
<comment type="cofactor">
    <cofactor evidence="7">
        <name>Mg(2+)</name>
        <dbReference type="ChEBI" id="CHEBI:18420"/>
    </cofactor>
    <text evidence="7">Binds 1 Mg(2+) ion per subunit.</text>
</comment>
<evidence type="ECO:0000256" key="5">
    <source>
        <dbReference type="ARBA" id="ARBA00022755"/>
    </source>
</evidence>
<dbReference type="Pfam" id="PF13522">
    <property type="entry name" value="GATase_6"/>
    <property type="match status" value="1"/>
</dbReference>
<dbReference type="EMBL" id="CP065938">
    <property type="protein sequence ID" value="UWX05058.1"/>
    <property type="molecule type" value="Genomic_DNA"/>
</dbReference>
<dbReference type="SUPFAM" id="SSF56235">
    <property type="entry name" value="N-terminal nucleophile aminohydrolases (Ntn hydrolases)"/>
    <property type="match status" value="1"/>
</dbReference>
<dbReference type="PIRSF" id="PIRSF000485">
    <property type="entry name" value="Amd_phspho_trans"/>
    <property type="match status" value="1"/>
</dbReference>
<keyword evidence="7" id="KW-0411">Iron-sulfur</keyword>
<keyword evidence="4 7" id="KW-0808">Transferase</keyword>
<evidence type="ECO:0000256" key="6">
    <source>
        <dbReference type="ARBA" id="ARBA00022962"/>
    </source>
</evidence>
<comment type="function">
    <text evidence="7">Catalyzes the formation of phosphoribosylamine from phosphoribosylpyrophosphate (PRPP) and glutamine.</text>
</comment>
<dbReference type="GO" id="GO:0004044">
    <property type="term" value="F:amidophosphoribosyltransferase activity"/>
    <property type="evidence" value="ECO:0007669"/>
    <property type="project" value="UniProtKB-EC"/>
</dbReference>
<dbReference type="InterPro" id="IPR029057">
    <property type="entry name" value="PRTase-like"/>
</dbReference>
<keyword evidence="6 7" id="KW-0315">Glutamine amidotransferase</keyword>
<organism evidence="10 11">
    <name type="scientific">Taurinivorans muris</name>
    <dbReference type="NCBI Taxonomy" id="2787751"/>
    <lineage>
        <taxon>Bacteria</taxon>
        <taxon>Pseudomonadati</taxon>
        <taxon>Thermodesulfobacteriota</taxon>
        <taxon>Desulfovibrionia</taxon>
        <taxon>Desulfovibrionales</taxon>
        <taxon>Desulfovibrionaceae</taxon>
        <taxon>Taurinivorans</taxon>
    </lineage>
</organism>
<keyword evidence="5 7" id="KW-0658">Purine biosynthesis</keyword>